<organism evidence="2 3">
    <name type="scientific">Rotaria sordida</name>
    <dbReference type="NCBI Taxonomy" id="392033"/>
    <lineage>
        <taxon>Eukaryota</taxon>
        <taxon>Metazoa</taxon>
        <taxon>Spiralia</taxon>
        <taxon>Gnathifera</taxon>
        <taxon>Rotifera</taxon>
        <taxon>Eurotatoria</taxon>
        <taxon>Bdelloidea</taxon>
        <taxon>Philodinida</taxon>
        <taxon>Philodinidae</taxon>
        <taxon>Rotaria</taxon>
    </lineage>
</organism>
<keyword evidence="1" id="KW-0472">Membrane</keyword>
<evidence type="ECO:0000313" key="3">
    <source>
        <dbReference type="Proteomes" id="UP000663836"/>
    </source>
</evidence>
<evidence type="ECO:0000256" key="1">
    <source>
        <dbReference type="SAM" id="Phobius"/>
    </source>
</evidence>
<sequence>MVAGIKYLYAFEKISNGENIDLHDDEHSKRHNVSQLQRVLQSYNHNQHIISDSLRAQYSLFFNQRLDKLARDITFTRSIDLTILSLNKNKNSTNNSIVNRFYFDIIPRIQDSIECFTLDSLSMERVLCIGNYSKLHKLNLINLEIEMAYRIFNEENFVYPPLLLIDLPSTVCYSSNIVELNVRVRNFDDCLCLLDGSLCQLHTFIVKIDKIQNSSKTLDNKKILYNLKCFSLISSQTNGYDTKIVPLLHHMSQLEKLTLSLVVRDRTSFIDGTQLHNDILHKMAHLRIFTFDIVTRNVIFSQGAQPSSDNVRCTFVERGYHVNCYIDYYSQGINLCHIYSLPFTMKRMRHVTNSFPGGLFISFHKLTLHDLWVPFEHDFFVKISKSFPLISQLALLNVWKQEKKVRDQLTEHEQTFSIIEYSHLVEIDLNCAYVDYVKQFLFNSKTRLPSLNTFEQYGKIQGVRENFSEYERLTPKRWVNLTRDRAITVNRRLLPFWHITFQGSIQCSLSTKSNLPFRHEENYYSHRQWHSFPLHIDNVSLNNVNIYAAENLDIYRVQTLDVSFDNAQLEDLTGSDNIIEKPTIDQDTAFNNAWILIIKPLLENMCLEQAKKVYPKFDEPRVDSLHLKIISKQERLLYYPVYIINYKYKSQINYTCLFDGLTGHITGDRQYSIIKVTLATFIGLYPMLKIGLFCIGSLVDLLFAFEIASDLSFSVSLPIAMIVAPFVGVYARLYPKLYKKDLSQVQWKQDQLKALNFTYSFIDSIKEEKKQSIIENDQTSIDLSIGRKLNQKVKST</sequence>
<feature type="transmembrane region" description="Helical" evidence="1">
    <location>
        <begin position="711"/>
        <end position="731"/>
    </location>
</feature>
<gene>
    <name evidence="2" type="ORF">JBS370_LOCUS14858</name>
</gene>
<evidence type="ECO:0000313" key="2">
    <source>
        <dbReference type="EMBL" id="CAF3793021.1"/>
    </source>
</evidence>
<accession>A0A819AZ61</accession>
<dbReference type="Proteomes" id="UP000663836">
    <property type="component" value="Unassembled WGS sequence"/>
</dbReference>
<dbReference type="EMBL" id="CAJOBD010001374">
    <property type="protein sequence ID" value="CAF3793021.1"/>
    <property type="molecule type" value="Genomic_DNA"/>
</dbReference>
<feature type="transmembrane region" description="Helical" evidence="1">
    <location>
        <begin position="678"/>
        <end position="705"/>
    </location>
</feature>
<reference evidence="2" key="1">
    <citation type="submission" date="2021-02" db="EMBL/GenBank/DDBJ databases">
        <authorList>
            <person name="Nowell W R."/>
        </authorList>
    </citation>
    <scope>NUCLEOTIDE SEQUENCE</scope>
</reference>
<keyword evidence="1" id="KW-1133">Transmembrane helix</keyword>
<proteinExistence type="predicted"/>
<keyword evidence="1" id="KW-0812">Transmembrane</keyword>
<protein>
    <submittedName>
        <fullName evidence="2">Uncharacterized protein</fullName>
    </submittedName>
</protein>
<name>A0A819AZ61_9BILA</name>
<comment type="caution">
    <text evidence="2">The sequence shown here is derived from an EMBL/GenBank/DDBJ whole genome shotgun (WGS) entry which is preliminary data.</text>
</comment>
<dbReference type="AlphaFoldDB" id="A0A819AZ61"/>